<dbReference type="GO" id="GO:0000022">
    <property type="term" value="P:mitotic spindle elongation"/>
    <property type="evidence" value="ECO:0007669"/>
    <property type="project" value="TreeGrafter"/>
</dbReference>
<keyword evidence="4 6" id="KW-0472">Membrane</keyword>
<dbReference type="InterPro" id="IPR051076">
    <property type="entry name" value="Golgi_membrane_TVP38/TMEM64"/>
</dbReference>
<accession>J6F3Q4</accession>
<keyword evidence="3 6" id="KW-1133">Transmembrane helix</keyword>
<dbReference type="HOGENOM" id="CLU_036940_0_0_1"/>
<comment type="subcellular location">
    <subcellularLocation>
        <location evidence="1">Endomembrane system</location>
        <topology evidence="1">Multi-pass membrane protein</topology>
    </subcellularLocation>
</comment>
<feature type="transmembrane region" description="Helical" evidence="6">
    <location>
        <begin position="248"/>
        <end position="269"/>
    </location>
</feature>
<comment type="caution">
    <text evidence="7">The sequence shown here is derived from an EMBL/GenBank/DDBJ whole genome shotgun (WGS) entry which is preliminary data.</text>
</comment>
<feature type="transmembrane region" description="Helical" evidence="6">
    <location>
        <begin position="205"/>
        <end position="228"/>
    </location>
</feature>
<feature type="region of interest" description="Disordered" evidence="5">
    <location>
        <begin position="71"/>
        <end position="150"/>
    </location>
</feature>
<feature type="region of interest" description="Disordered" evidence="5">
    <location>
        <begin position="1"/>
        <end position="34"/>
    </location>
</feature>
<dbReference type="Proteomes" id="UP000002748">
    <property type="component" value="Unassembled WGS sequence"/>
</dbReference>
<evidence type="ECO:0000313" key="7">
    <source>
        <dbReference type="EMBL" id="EJT51619.1"/>
    </source>
</evidence>
<protein>
    <submittedName>
        <fullName evidence="7">Cytoplasm protein</fullName>
    </submittedName>
</protein>
<reference evidence="7 8" key="1">
    <citation type="journal article" date="2012" name="Eukaryot. Cell">
        <title>Draft genome sequence of CBS 2479, the standard type strain of Trichosporon asahii.</title>
        <authorList>
            <person name="Yang R.Y."/>
            <person name="Li H.T."/>
            <person name="Zhu H."/>
            <person name="Zhou G.P."/>
            <person name="Wang M."/>
            <person name="Wang L."/>
        </authorList>
    </citation>
    <scope>NUCLEOTIDE SEQUENCE [LARGE SCALE GENOMIC DNA]</scope>
    <source>
        <strain evidence="8">ATCC 90039 / CBS 2479 / JCM 2466 / KCTC 7840 / NCYC 2677 / UAMH 7654</strain>
    </source>
</reference>
<evidence type="ECO:0000256" key="1">
    <source>
        <dbReference type="ARBA" id="ARBA00004127"/>
    </source>
</evidence>
<evidence type="ECO:0000256" key="2">
    <source>
        <dbReference type="ARBA" id="ARBA00022692"/>
    </source>
</evidence>
<dbReference type="RefSeq" id="XP_014182755.1">
    <property type="nucleotide sequence ID" value="XM_014327280.1"/>
</dbReference>
<evidence type="ECO:0000256" key="5">
    <source>
        <dbReference type="SAM" id="MobiDB-lite"/>
    </source>
</evidence>
<feature type="transmembrane region" description="Helical" evidence="6">
    <location>
        <begin position="281"/>
        <end position="302"/>
    </location>
</feature>
<dbReference type="OrthoDB" id="166803at2759"/>
<evidence type="ECO:0000313" key="8">
    <source>
        <dbReference type="Proteomes" id="UP000002748"/>
    </source>
</evidence>
<organism evidence="7 8">
    <name type="scientific">Trichosporon asahii var. asahii (strain ATCC 90039 / CBS 2479 / JCM 2466 / KCTC 7840 / NBRC 103889/ NCYC 2677 / UAMH 7654)</name>
    <name type="common">Yeast</name>
    <dbReference type="NCBI Taxonomy" id="1186058"/>
    <lineage>
        <taxon>Eukaryota</taxon>
        <taxon>Fungi</taxon>
        <taxon>Dikarya</taxon>
        <taxon>Basidiomycota</taxon>
        <taxon>Agaricomycotina</taxon>
        <taxon>Tremellomycetes</taxon>
        <taxon>Trichosporonales</taxon>
        <taxon>Trichosporonaceae</taxon>
        <taxon>Trichosporon</taxon>
    </lineage>
</organism>
<dbReference type="PANTHER" id="PTHR47549">
    <property type="entry name" value="GOLGI APPARATUS MEMBRANE PROTEIN TVP38-RELATED"/>
    <property type="match status" value="1"/>
</dbReference>
<keyword evidence="2 6" id="KW-0812">Transmembrane</keyword>
<dbReference type="EMBL" id="ALBS01000048">
    <property type="protein sequence ID" value="EJT51619.1"/>
    <property type="molecule type" value="Genomic_DNA"/>
</dbReference>
<dbReference type="GO" id="GO:0016192">
    <property type="term" value="P:vesicle-mediated transport"/>
    <property type="evidence" value="ECO:0007669"/>
    <property type="project" value="TreeGrafter"/>
</dbReference>
<feature type="transmembrane region" description="Helical" evidence="6">
    <location>
        <begin position="400"/>
        <end position="419"/>
    </location>
</feature>
<dbReference type="KEGG" id="tasa:A1Q1_07031"/>
<name>J6F3Q4_TRIAS</name>
<evidence type="ECO:0000256" key="4">
    <source>
        <dbReference type="ARBA" id="ARBA00023136"/>
    </source>
</evidence>
<sequence>MVSSVTATTHRPNGPNGSVQMASIATKPHSQPNKANRLPFAITIPDSINSSPISPSPASAAQRPTFLHHRTDDNYNFHHLPASSGPRSRTSPVNGGGHHRASLSEHRPSVEVRRLSRPASMSSRSLSVEFEEKSRSSSSSSTGTPLAQTPVFPPAWSHNVTVDHQYPRFASQNAYEHHGQPSRPVGRLVLRAARDRLSCGNKSGALGRGLIVGWVLTTLGFIAAAAFWKGELFSALDHLSKILHDMGYQGLVVFGVLIFITTIPPLPLYSTLIVLSGYTFGAWYGFIASYVASLVGAVVVLASSPTATSLLQIIPANPHLLLLIRIAPYPYNLLNVVLASAPSLSLKTYTACTAISLCKLILHTWMGAGIHDLSSAYGATPVDEDRIPEPHEADSQHETLKVAMTWGGIVLCGVLFVYLTHLAKRAIKKAQDETRDRERGLGPEDEQPFLARNSLEEGVRSD</sequence>
<dbReference type="GO" id="GO:0000139">
    <property type="term" value="C:Golgi membrane"/>
    <property type="evidence" value="ECO:0007669"/>
    <property type="project" value="TreeGrafter"/>
</dbReference>
<feature type="compositionally biased region" description="Low complexity" evidence="5">
    <location>
        <begin position="117"/>
        <end position="127"/>
    </location>
</feature>
<evidence type="ECO:0000256" key="3">
    <source>
        <dbReference type="ARBA" id="ARBA00022989"/>
    </source>
</evidence>
<evidence type="ECO:0000256" key="6">
    <source>
        <dbReference type="SAM" id="Phobius"/>
    </source>
</evidence>
<dbReference type="VEuPathDB" id="FungiDB:A1Q1_07031"/>
<dbReference type="AlphaFoldDB" id="J6F3Q4"/>
<dbReference type="PANTHER" id="PTHR47549:SF3">
    <property type="entry name" value="GOLGI APPARATUS MEMBRANE PROTEIN TVP38"/>
    <property type="match status" value="1"/>
</dbReference>
<gene>
    <name evidence="7" type="ORF">A1Q1_07031</name>
</gene>
<dbReference type="GeneID" id="25990543"/>
<feature type="compositionally biased region" description="Basic and acidic residues" evidence="5">
    <location>
        <begin position="430"/>
        <end position="442"/>
    </location>
</feature>
<feature type="compositionally biased region" description="Basic and acidic residues" evidence="5">
    <location>
        <begin position="102"/>
        <end position="114"/>
    </location>
</feature>
<proteinExistence type="predicted"/>
<feature type="region of interest" description="Disordered" evidence="5">
    <location>
        <begin position="430"/>
        <end position="462"/>
    </location>
</feature>